<proteinExistence type="predicted"/>
<dbReference type="Proteomes" id="UP001430172">
    <property type="component" value="Unassembled WGS sequence"/>
</dbReference>
<protein>
    <submittedName>
        <fullName evidence="1">Alkaline phosphatase family protein</fullName>
    </submittedName>
</protein>
<dbReference type="InterPro" id="IPR002591">
    <property type="entry name" value="Phosphodiest/P_Trfase"/>
</dbReference>
<organism evidence="1 2">
    <name type="scientific">Phycicoccus sonneratiae</name>
    <dbReference type="NCBI Taxonomy" id="2807628"/>
    <lineage>
        <taxon>Bacteria</taxon>
        <taxon>Bacillati</taxon>
        <taxon>Actinomycetota</taxon>
        <taxon>Actinomycetes</taxon>
        <taxon>Micrococcales</taxon>
        <taxon>Intrasporangiaceae</taxon>
        <taxon>Phycicoccus</taxon>
    </lineage>
</organism>
<accession>A0ABS2CRR1</accession>
<dbReference type="Gene3D" id="3.40.720.10">
    <property type="entry name" value="Alkaline Phosphatase, subunit A"/>
    <property type="match status" value="1"/>
</dbReference>
<dbReference type="PANTHER" id="PTHR10151:SF120">
    <property type="entry name" value="BIS(5'-ADENOSYL)-TRIPHOSPHATASE"/>
    <property type="match status" value="1"/>
</dbReference>
<dbReference type="PANTHER" id="PTHR10151">
    <property type="entry name" value="ECTONUCLEOTIDE PYROPHOSPHATASE/PHOSPHODIESTERASE"/>
    <property type="match status" value="1"/>
</dbReference>
<reference evidence="1" key="1">
    <citation type="submission" date="2021-02" db="EMBL/GenBank/DDBJ databases">
        <title>Phycicoccus sp. MQZ13P-5T, whole genome shotgun sequence.</title>
        <authorList>
            <person name="Tuo L."/>
        </authorList>
    </citation>
    <scope>NUCLEOTIDE SEQUENCE</scope>
    <source>
        <strain evidence="1">MQZ13P-5</strain>
    </source>
</reference>
<evidence type="ECO:0000313" key="1">
    <source>
        <dbReference type="EMBL" id="MBM6402490.1"/>
    </source>
</evidence>
<gene>
    <name evidence="1" type="ORF">JQN70_19010</name>
</gene>
<dbReference type="EMBL" id="JAFDVD010000026">
    <property type="protein sequence ID" value="MBM6402490.1"/>
    <property type="molecule type" value="Genomic_DNA"/>
</dbReference>
<name>A0ABS2CRR1_9MICO</name>
<evidence type="ECO:0000313" key="2">
    <source>
        <dbReference type="Proteomes" id="UP001430172"/>
    </source>
</evidence>
<comment type="caution">
    <text evidence="1">The sequence shown here is derived from an EMBL/GenBank/DDBJ whole genome shotgun (WGS) entry which is preliminary data.</text>
</comment>
<sequence length="383" mass="40326">MPLPAAPDYATASLADVLPSVCASLGVPSALGEPAWSGRLGLPVARRAVVVLVDGLGADQLARRLGHAPWLRAQAATTRRVPAGFPSTTATSMGTFGTGSGPGEHGMLGYEVLVPGEDRVFNELSWEDGPDPERWQPGRTWFERAEAAGLEVVRTGPGFFDGSGLTRAALRGGRFAAAESLAGRVDAALRAVRTSPRALVYLYWGEVDKLGHVHGPESFEWTTELESVDRELARLAAGLPDDTSLTVTADHGMVACPHPTRVDVAEEPTLREGVHLLGGEPRATHVYCRPGAAADVAAAWAARLGERAWVLRREEAVAAGWFGPVAPVNLARIGDVVVAAADDLAVVDSARMRPQLLALVGMHGSLTGEELDVPVVHVPARVA</sequence>
<keyword evidence="2" id="KW-1185">Reference proteome</keyword>
<dbReference type="SUPFAM" id="SSF53649">
    <property type="entry name" value="Alkaline phosphatase-like"/>
    <property type="match status" value="1"/>
</dbReference>
<dbReference type="InterPro" id="IPR017850">
    <property type="entry name" value="Alkaline_phosphatase_core_sf"/>
</dbReference>
<dbReference type="Pfam" id="PF01663">
    <property type="entry name" value="Phosphodiest"/>
    <property type="match status" value="1"/>
</dbReference>
<dbReference type="RefSeq" id="WP_204132947.1">
    <property type="nucleotide sequence ID" value="NZ_JAFDVD010000026.1"/>
</dbReference>